<evidence type="ECO:0000256" key="4">
    <source>
        <dbReference type="SAM" id="MobiDB-lite"/>
    </source>
</evidence>
<keyword evidence="2" id="KW-0547">Nucleotide-binding</keyword>
<dbReference type="PANTHER" id="PTHR43585">
    <property type="entry name" value="FUMIPYRROLE BIOSYNTHESIS PROTEIN C"/>
    <property type="match status" value="1"/>
</dbReference>
<name>A0A9W4UX88_9PLEO</name>
<feature type="region of interest" description="Disordered" evidence="4">
    <location>
        <begin position="53"/>
        <end position="76"/>
    </location>
</feature>
<dbReference type="OrthoDB" id="434648at2759"/>
<evidence type="ECO:0000259" key="5">
    <source>
        <dbReference type="Pfam" id="PF18130"/>
    </source>
</evidence>
<evidence type="ECO:0000256" key="1">
    <source>
        <dbReference type="ARBA" id="ARBA00022598"/>
    </source>
</evidence>
<dbReference type="Gene3D" id="3.40.50.20">
    <property type="match status" value="1"/>
</dbReference>
<dbReference type="Pfam" id="PF18130">
    <property type="entry name" value="ATPgrasp_N"/>
    <property type="match status" value="1"/>
</dbReference>
<dbReference type="EMBL" id="CAOQHR010000013">
    <property type="protein sequence ID" value="CAI6342058.1"/>
    <property type="molecule type" value="Genomic_DNA"/>
</dbReference>
<keyword evidence="1" id="KW-0436">Ligase</keyword>
<dbReference type="GO" id="GO:0016874">
    <property type="term" value="F:ligase activity"/>
    <property type="evidence" value="ECO:0007669"/>
    <property type="project" value="UniProtKB-KW"/>
</dbReference>
<dbReference type="Proteomes" id="UP001152607">
    <property type="component" value="Unassembled WGS sequence"/>
</dbReference>
<feature type="domain" description="BL00235/CARNS1 N-terminal" evidence="5">
    <location>
        <begin position="219"/>
        <end position="299"/>
    </location>
</feature>
<organism evidence="6 7">
    <name type="scientific">Periconia digitata</name>
    <dbReference type="NCBI Taxonomy" id="1303443"/>
    <lineage>
        <taxon>Eukaryota</taxon>
        <taxon>Fungi</taxon>
        <taxon>Dikarya</taxon>
        <taxon>Ascomycota</taxon>
        <taxon>Pezizomycotina</taxon>
        <taxon>Dothideomycetes</taxon>
        <taxon>Pleosporomycetidae</taxon>
        <taxon>Pleosporales</taxon>
        <taxon>Massarineae</taxon>
        <taxon>Periconiaceae</taxon>
        <taxon>Periconia</taxon>
    </lineage>
</organism>
<accession>A0A9W4UX88</accession>
<gene>
    <name evidence="6" type="ORF">PDIGIT_LOCUS15261</name>
</gene>
<sequence>MTAMNSCLLLANVQGKELSLTAQWKVNAGSNQRHCRTLDLVFKWSPRTYATEPDPCISTSTGRNDESGPPHLDGGKPWSEFVIDSLQRTEWQVSPDDGVAMKFILADREGFCTRSDFLERRMEGYRALVVARSFLQPRHHINRAAISDDDRPDASILFSILSDAVGGLIVSNIDALDEVEVELDNRLSYLWIAPSCPPLTRIAWVRGRYNIDHSKRIWDSAVALGIAVVILDNEGHWLQDARWNHLREDFIPTNLDPDAGLADRLVDAIRRYEKPIHGITTSSNKRLVSVAKACETLGLRTSPAQSFIIAADKCITREMEPSSDVTSLRVQNVQDLRDRLSSNRFPPIPYPMVVKPCIGWASECISKVHTETELLRAVEKASERHRLSPIRRTDVMIESYVEGPEIDANIVLLAGLRRQ</sequence>
<evidence type="ECO:0000256" key="2">
    <source>
        <dbReference type="ARBA" id="ARBA00022741"/>
    </source>
</evidence>
<dbReference type="InterPro" id="IPR041472">
    <property type="entry name" value="BL00235/CARNS1_N"/>
</dbReference>
<dbReference type="SUPFAM" id="SSF56059">
    <property type="entry name" value="Glutathione synthetase ATP-binding domain-like"/>
    <property type="match status" value="1"/>
</dbReference>
<dbReference type="InterPro" id="IPR052032">
    <property type="entry name" value="ATP-dep_AA_Ligase"/>
</dbReference>
<proteinExistence type="predicted"/>
<keyword evidence="7" id="KW-1185">Reference proteome</keyword>
<dbReference type="AlphaFoldDB" id="A0A9W4UX88"/>
<dbReference type="PANTHER" id="PTHR43585:SF2">
    <property type="entry name" value="ATP-GRASP ENZYME FSQD"/>
    <property type="match status" value="1"/>
</dbReference>
<evidence type="ECO:0000256" key="3">
    <source>
        <dbReference type="ARBA" id="ARBA00022840"/>
    </source>
</evidence>
<evidence type="ECO:0000313" key="6">
    <source>
        <dbReference type="EMBL" id="CAI6342058.1"/>
    </source>
</evidence>
<evidence type="ECO:0000313" key="7">
    <source>
        <dbReference type="Proteomes" id="UP001152607"/>
    </source>
</evidence>
<dbReference type="GO" id="GO:0005524">
    <property type="term" value="F:ATP binding"/>
    <property type="evidence" value="ECO:0007669"/>
    <property type="project" value="UniProtKB-KW"/>
</dbReference>
<protein>
    <recommendedName>
        <fullName evidence="5">BL00235/CARNS1 N-terminal domain-containing protein</fullName>
    </recommendedName>
</protein>
<keyword evidence="3" id="KW-0067">ATP-binding</keyword>
<dbReference type="Gene3D" id="3.30.470.20">
    <property type="entry name" value="ATP-grasp fold, B domain"/>
    <property type="match status" value="1"/>
</dbReference>
<comment type="caution">
    <text evidence="6">The sequence shown here is derived from an EMBL/GenBank/DDBJ whole genome shotgun (WGS) entry which is preliminary data.</text>
</comment>
<reference evidence="6" key="1">
    <citation type="submission" date="2023-01" db="EMBL/GenBank/DDBJ databases">
        <authorList>
            <person name="Van Ghelder C."/>
            <person name="Rancurel C."/>
        </authorList>
    </citation>
    <scope>NUCLEOTIDE SEQUENCE</scope>
    <source>
        <strain evidence="6">CNCM I-4278</strain>
    </source>
</reference>